<gene>
    <name evidence="1" type="ORF">DU506_00485</name>
</gene>
<dbReference type="EMBL" id="QPIJ01000001">
    <property type="protein sequence ID" value="RCV93666.1"/>
    <property type="molecule type" value="Genomic_DNA"/>
</dbReference>
<dbReference type="OrthoDB" id="9255954at2"/>
<sequence length="213" mass="24301">MNIHLEQAQIRTDKALAALDAGFRSKSAQKDANDKLNRAFDLLRNAFSTVVWALFEGDRETADHETWTAFITSTVDPYDLPFDLHHVRDRHIAKTRELSDDIANRMAFLLETRAAVKAAPIEKVTPKKQPSEYQVKAEMTLKELIEKRKAQYLEAIELGRIFNGLPVYANTHSVINQHGTWFLRTYYYLNGKMTPLNVIIAAAEALEREKKAA</sequence>
<keyword evidence="2" id="KW-1185">Reference proteome</keyword>
<dbReference type="AlphaFoldDB" id="A0A368UAM3"/>
<evidence type="ECO:0000313" key="2">
    <source>
        <dbReference type="Proteomes" id="UP000253204"/>
    </source>
</evidence>
<organism evidence="1 2">
    <name type="scientific">Vreelandella rituensis</name>
    <dbReference type="NCBI Taxonomy" id="2282306"/>
    <lineage>
        <taxon>Bacteria</taxon>
        <taxon>Pseudomonadati</taxon>
        <taxon>Pseudomonadota</taxon>
        <taxon>Gammaproteobacteria</taxon>
        <taxon>Oceanospirillales</taxon>
        <taxon>Halomonadaceae</taxon>
        <taxon>Vreelandella</taxon>
    </lineage>
</organism>
<dbReference type="RefSeq" id="WP_114484994.1">
    <property type="nucleotide sequence ID" value="NZ_CBCSHM010000005.1"/>
</dbReference>
<name>A0A368UAM3_9GAMM</name>
<dbReference type="Proteomes" id="UP000253204">
    <property type="component" value="Unassembled WGS sequence"/>
</dbReference>
<reference evidence="1 2" key="1">
    <citation type="submission" date="2018-07" db="EMBL/GenBank/DDBJ databases">
        <title>Halomonas rutogse sp. nov., isolated from Lake TangqianCo on Tibetan Plateau.</title>
        <authorList>
            <person name="Lu H."/>
            <person name="Xing P."/>
            <person name="Wu Q."/>
        </authorList>
    </citation>
    <scope>NUCLEOTIDE SEQUENCE [LARGE SCALE GENOMIC DNA]</scope>
    <source>
        <strain evidence="1 2">TQ8S</strain>
    </source>
</reference>
<accession>A0A368UAM3</accession>
<proteinExistence type="predicted"/>
<protein>
    <submittedName>
        <fullName evidence="1">Uncharacterized protein</fullName>
    </submittedName>
</protein>
<comment type="caution">
    <text evidence="1">The sequence shown here is derived from an EMBL/GenBank/DDBJ whole genome shotgun (WGS) entry which is preliminary data.</text>
</comment>
<evidence type="ECO:0000313" key="1">
    <source>
        <dbReference type="EMBL" id="RCV93666.1"/>
    </source>
</evidence>